<evidence type="ECO:0000256" key="2">
    <source>
        <dbReference type="SAM" id="Phobius"/>
    </source>
</evidence>
<dbReference type="Proteomes" id="UP001605989">
    <property type="component" value="Unassembled WGS sequence"/>
</dbReference>
<name>A0ABW7DRW4_9FIRM</name>
<dbReference type="RefSeq" id="WP_162816192.1">
    <property type="nucleotide sequence ID" value="NZ_CP011940.1"/>
</dbReference>
<reference evidence="3 4" key="1">
    <citation type="submission" date="2024-10" db="EMBL/GenBank/DDBJ databases">
        <authorList>
            <person name="Sang B.-I."/>
            <person name="Prabhaharan D."/>
        </authorList>
    </citation>
    <scope>NUCLEOTIDE SEQUENCE [LARGE SCALE GENOMIC DNA]</scope>
    <source>
        <strain evidence="3 4">MH</strain>
    </source>
</reference>
<feature type="coiled-coil region" evidence="1">
    <location>
        <begin position="49"/>
        <end position="104"/>
    </location>
</feature>
<evidence type="ECO:0008006" key="5">
    <source>
        <dbReference type="Google" id="ProtNLM"/>
    </source>
</evidence>
<keyword evidence="1" id="KW-0175">Coiled coil</keyword>
<keyword evidence="4" id="KW-1185">Reference proteome</keyword>
<dbReference type="EMBL" id="JBIEKR010000010">
    <property type="protein sequence ID" value="MFG6273840.1"/>
    <property type="molecule type" value="Genomic_DNA"/>
</dbReference>
<proteinExistence type="predicted"/>
<evidence type="ECO:0000313" key="3">
    <source>
        <dbReference type="EMBL" id="MFG6273840.1"/>
    </source>
</evidence>
<protein>
    <recommendedName>
        <fullName evidence="5">Chemotaxis protein</fullName>
    </recommendedName>
</protein>
<sequence>MYLPSKEEAETIVQKNKTILIAGVLCFILAIAGAWLVCRHYDDAASAENNNIIDTVQSAERDNQRARDDIGNAASAIERSQEQLDRATADIDRATESVTRLQKSTANNTAELDQCQKLIETGRGNIAAAKSIFANIDKENKSNGTQTSSH</sequence>
<evidence type="ECO:0000256" key="1">
    <source>
        <dbReference type="SAM" id="Coils"/>
    </source>
</evidence>
<organism evidence="3 4">
    <name type="scientific">Megasphaera hexanoica</name>
    <dbReference type="NCBI Taxonomy" id="1675036"/>
    <lineage>
        <taxon>Bacteria</taxon>
        <taxon>Bacillati</taxon>
        <taxon>Bacillota</taxon>
        <taxon>Negativicutes</taxon>
        <taxon>Veillonellales</taxon>
        <taxon>Veillonellaceae</taxon>
        <taxon>Megasphaera</taxon>
    </lineage>
</organism>
<keyword evidence="2" id="KW-0812">Transmembrane</keyword>
<keyword evidence="2" id="KW-0472">Membrane</keyword>
<keyword evidence="2" id="KW-1133">Transmembrane helix</keyword>
<comment type="caution">
    <text evidence="3">The sequence shown here is derived from an EMBL/GenBank/DDBJ whole genome shotgun (WGS) entry which is preliminary data.</text>
</comment>
<gene>
    <name evidence="3" type="ORF">ACGTZG_11645</name>
</gene>
<feature type="transmembrane region" description="Helical" evidence="2">
    <location>
        <begin position="20"/>
        <end position="38"/>
    </location>
</feature>
<evidence type="ECO:0000313" key="4">
    <source>
        <dbReference type="Proteomes" id="UP001605989"/>
    </source>
</evidence>
<accession>A0ABW7DRW4</accession>